<reference evidence="2" key="1">
    <citation type="submission" date="2013-08" db="EMBL/GenBank/DDBJ databases">
        <authorList>
            <person name="Mendez C."/>
            <person name="Richter M."/>
            <person name="Ferrer M."/>
            <person name="Sanchez J."/>
        </authorList>
    </citation>
    <scope>NUCLEOTIDE SEQUENCE</scope>
</reference>
<dbReference type="EMBL" id="AUZY01005882">
    <property type="protein sequence ID" value="EQD56755.1"/>
    <property type="molecule type" value="Genomic_DNA"/>
</dbReference>
<comment type="caution">
    <text evidence="2">The sequence shown here is derived from an EMBL/GenBank/DDBJ whole genome shotgun (WGS) entry which is preliminary data.</text>
</comment>
<reference evidence="2" key="2">
    <citation type="journal article" date="2014" name="ISME J.">
        <title>Microbial stratification in low pH oxic and suboxic macroscopic growths along an acid mine drainage.</title>
        <authorList>
            <person name="Mendez-Garcia C."/>
            <person name="Mesa V."/>
            <person name="Sprenger R.R."/>
            <person name="Richter M."/>
            <person name="Diez M.S."/>
            <person name="Solano J."/>
            <person name="Bargiela R."/>
            <person name="Golyshina O.V."/>
            <person name="Manteca A."/>
            <person name="Ramos J.L."/>
            <person name="Gallego J.R."/>
            <person name="Llorente I."/>
            <person name="Martins Dos Santos V.A."/>
            <person name="Jensen O.N."/>
            <person name="Pelaez A.I."/>
            <person name="Sanchez J."/>
            <person name="Ferrer M."/>
        </authorList>
    </citation>
    <scope>NUCLEOTIDE SEQUENCE</scope>
</reference>
<evidence type="ECO:0000259" key="1">
    <source>
        <dbReference type="Pfam" id="PF13592"/>
    </source>
</evidence>
<feature type="non-terminal residue" evidence="2">
    <location>
        <position position="62"/>
    </location>
</feature>
<organism evidence="2">
    <name type="scientific">mine drainage metagenome</name>
    <dbReference type="NCBI Taxonomy" id="410659"/>
    <lineage>
        <taxon>unclassified sequences</taxon>
        <taxon>metagenomes</taxon>
        <taxon>ecological metagenomes</taxon>
    </lineage>
</organism>
<gene>
    <name evidence="2" type="ORF">B1B_08957</name>
</gene>
<protein>
    <submittedName>
        <fullName evidence="2">ISXoo2 transposase</fullName>
    </submittedName>
</protein>
<sequence>MRERIAQRWGVKLSLASVGAILARVGLTPQKPLQCAYQRDPEAIARWQRETYPAIARQAKRD</sequence>
<dbReference type="Pfam" id="PF13592">
    <property type="entry name" value="HTH_33"/>
    <property type="match status" value="1"/>
</dbReference>
<dbReference type="InterPro" id="IPR025959">
    <property type="entry name" value="Winged_HTH_dom"/>
</dbReference>
<feature type="domain" description="Winged helix-turn helix" evidence="1">
    <location>
        <begin position="2"/>
        <end position="51"/>
    </location>
</feature>
<name>T1BS07_9ZZZZ</name>
<evidence type="ECO:0000313" key="2">
    <source>
        <dbReference type="EMBL" id="EQD56755.1"/>
    </source>
</evidence>
<dbReference type="AlphaFoldDB" id="T1BS07"/>
<proteinExistence type="predicted"/>
<accession>T1BS07</accession>